<dbReference type="GO" id="GO:0042834">
    <property type="term" value="F:peptidoglycan binding"/>
    <property type="evidence" value="ECO:0007669"/>
    <property type="project" value="InterPro"/>
</dbReference>
<dbReference type="AlphaFoldDB" id="A0A238LGS6"/>
<protein>
    <submittedName>
        <fullName evidence="4">Sporulation related domain protein</fullName>
    </submittedName>
</protein>
<dbReference type="InterPro" id="IPR036680">
    <property type="entry name" value="SPOR-like_sf"/>
</dbReference>
<dbReference type="PROSITE" id="PS51724">
    <property type="entry name" value="SPOR"/>
    <property type="match status" value="1"/>
</dbReference>
<dbReference type="Gene3D" id="3.30.70.1070">
    <property type="entry name" value="Sporulation related repeat"/>
    <property type="match status" value="1"/>
</dbReference>
<feature type="compositionally biased region" description="Pro residues" evidence="1">
    <location>
        <begin position="93"/>
        <end position="103"/>
    </location>
</feature>
<dbReference type="InterPro" id="IPR007730">
    <property type="entry name" value="SPOR-like_dom"/>
</dbReference>
<name>A0A238LGS6_9RHOB</name>
<feature type="domain" description="SPOR" evidence="3">
    <location>
        <begin position="410"/>
        <end position="488"/>
    </location>
</feature>
<evidence type="ECO:0000256" key="1">
    <source>
        <dbReference type="SAM" id="MobiDB-lite"/>
    </source>
</evidence>
<dbReference type="RefSeq" id="WP_168770551.1">
    <property type="nucleotide sequence ID" value="NZ_FXZK01000005.1"/>
</dbReference>
<evidence type="ECO:0000313" key="4">
    <source>
        <dbReference type="EMBL" id="SMY08772.1"/>
    </source>
</evidence>
<reference evidence="4 5" key="1">
    <citation type="submission" date="2017-05" db="EMBL/GenBank/DDBJ databases">
        <authorList>
            <person name="Song R."/>
            <person name="Chenine A.L."/>
            <person name="Ruprecht R.M."/>
        </authorList>
    </citation>
    <scope>NUCLEOTIDE SEQUENCE [LARGE SCALE GENOMIC DNA]</scope>
    <source>
        <strain evidence="4 5">CECT 8899</strain>
    </source>
</reference>
<feature type="region of interest" description="Disordered" evidence="1">
    <location>
        <begin position="92"/>
        <end position="120"/>
    </location>
</feature>
<evidence type="ECO:0000313" key="5">
    <source>
        <dbReference type="Proteomes" id="UP000201613"/>
    </source>
</evidence>
<accession>A0A238LGS6</accession>
<dbReference type="Pfam" id="PF05036">
    <property type="entry name" value="SPOR"/>
    <property type="match status" value="1"/>
</dbReference>
<evidence type="ECO:0000259" key="3">
    <source>
        <dbReference type="PROSITE" id="PS51724"/>
    </source>
</evidence>
<keyword evidence="2" id="KW-0732">Signal</keyword>
<keyword evidence="5" id="KW-1185">Reference proteome</keyword>
<feature type="signal peptide" evidence="2">
    <location>
        <begin position="1"/>
        <end position="30"/>
    </location>
</feature>
<feature type="chain" id="PRO_5013212213" evidence="2">
    <location>
        <begin position="31"/>
        <end position="488"/>
    </location>
</feature>
<organism evidence="4 5">
    <name type="scientific">Flavimaricola marinus</name>
    <dbReference type="NCBI Taxonomy" id="1819565"/>
    <lineage>
        <taxon>Bacteria</taxon>
        <taxon>Pseudomonadati</taxon>
        <taxon>Pseudomonadota</taxon>
        <taxon>Alphaproteobacteria</taxon>
        <taxon>Rhodobacterales</taxon>
        <taxon>Paracoccaceae</taxon>
        <taxon>Flavimaricola</taxon>
    </lineage>
</organism>
<gene>
    <name evidence="4" type="ORF">LOM8899_02928</name>
</gene>
<dbReference type="EMBL" id="FXZK01000005">
    <property type="protein sequence ID" value="SMY08772.1"/>
    <property type="molecule type" value="Genomic_DNA"/>
</dbReference>
<dbReference type="Proteomes" id="UP000201613">
    <property type="component" value="Unassembled WGS sequence"/>
</dbReference>
<evidence type="ECO:0000256" key="2">
    <source>
        <dbReference type="SAM" id="SignalP"/>
    </source>
</evidence>
<sequence>MTRFLDAVVRTFATMAVGAASMALVPAAQAQVSSGDIPAEFPPSSYTANQYVDSNGCAFIRAGISGAVTWVPRVDRSRSQLCGFQPTFAAAPAPEPAPAPAPAPTVEVAQPEPAPAPAPAAVAPAPAPVVAAAPTPPRSTNVGAPTVTVASVVTPPTIGASAPRPVAAPVAPAAEPVAAAAPQRISQSEACAGLTGIQPNLINARTGDPIDCGSAPRMAATPAPAPVAAQPAPLRLTLSEICARVASTGQTFVNQATGEPVECPSAPVTVASATVPMAPSRPAVAPASAEAATCPGVTFVGGTTRYPLRCGPQALSPSGIASVPADPHSVARAQAPIFGAAPVPASNPVGASAVAATVPRGYQPVWDDGRVNPNRGVPRAVAGAVVTQPQQPVARVSTRAVPQAVTAPALQGNGHRYVQVGTYGDPANAQRAVARLQSLGLPVGTARVTRNGQALQVVAAGPFGDAGGLQAALRAARSAGYGDAFTRR</sequence>
<dbReference type="SUPFAM" id="SSF110997">
    <property type="entry name" value="Sporulation related repeat"/>
    <property type="match status" value="1"/>
</dbReference>
<proteinExistence type="predicted"/>